<comment type="caution">
    <text evidence="3">The sequence shown here is derived from an EMBL/GenBank/DDBJ whole genome shotgun (WGS) entry which is preliminary data.</text>
</comment>
<accession>A0AA37SMV5</accession>
<dbReference type="AlphaFoldDB" id="A0AA37SMV5"/>
<reference evidence="3" key="2">
    <citation type="submission" date="2023-01" db="EMBL/GenBank/DDBJ databases">
        <title>Draft genome sequence of Portibacter lacus strain NBRC 108769.</title>
        <authorList>
            <person name="Sun Q."/>
            <person name="Mori K."/>
        </authorList>
    </citation>
    <scope>NUCLEOTIDE SEQUENCE</scope>
    <source>
        <strain evidence="3">NBRC 108769</strain>
    </source>
</reference>
<dbReference type="CDD" id="cd07814">
    <property type="entry name" value="SRPBCC_CalC_Aha1-like"/>
    <property type="match status" value="1"/>
</dbReference>
<evidence type="ECO:0000313" key="3">
    <source>
        <dbReference type="EMBL" id="GLR15573.1"/>
    </source>
</evidence>
<gene>
    <name evidence="3" type="ORF">GCM10007940_01880</name>
</gene>
<dbReference type="InterPro" id="IPR023393">
    <property type="entry name" value="START-like_dom_sf"/>
</dbReference>
<dbReference type="Proteomes" id="UP001156666">
    <property type="component" value="Unassembled WGS sequence"/>
</dbReference>
<comment type="similarity">
    <text evidence="1">Belongs to the AHA1 family.</text>
</comment>
<evidence type="ECO:0000256" key="1">
    <source>
        <dbReference type="ARBA" id="ARBA00006817"/>
    </source>
</evidence>
<protein>
    <recommendedName>
        <fullName evidence="2">Activator of Hsp90 ATPase homologue 1/2-like C-terminal domain-containing protein</fullName>
    </recommendedName>
</protein>
<keyword evidence="4" id="KW-1185">Reference proteome</keyword>
<evidence type="ECO:0000259" key="2">
    <source>
        <dbReference type="Pfam" id="PF08327"/>
    </source>
</evidence>
<dbReference type="SUPFAM" id="SSF55961">
    <property type="entry name" value="Bet v1-like"/>
    <property type="match status" value="1"/>
</dbReference>
<dbReference type="RefSeq" id="WP_235292466.1">
    <property type="nucleotide sequence ID" value="NZ_BSOH01000001.1"/>
</dbReference>
<evidence type="ECO:0000313" key="4">
    <source>
        <dbReference type="Proteomes" id="UP001156666"/>
    </source>
</evidence>
<sequence length="180" mass="20722">MKTKFTIAFFVLFYVNVLAQVESKIDSSINGELILAQKFEVNASIDEVWEAFTTSEGWESWAVTKAKVDLRIGGSVKSVYNPESTIGDSTTITNNILNFVPYKLITLQAELNPHFPEFIKDDSERLYNVILFDDLGDDRVEVTSYGIGYRNNEKYMKLMQFFIKGNEMLYLKLIEELEKK</sequence>
<dbReference type="InterPro" id="IPR013538">
    <property type="entry name" value="ASHA1/2-like_C"/>
</dbReference>
<feature type="domain" description="Activator of Hsp90 ATPase homologue 1/2-like C-terminal" evidence="2">
    <location>
        <begin position="42"/>
        <end position="170"/>
    </location>
</feature>
<dbReference type="Gene3D" id="3.30.530.20">
    <property type="match status" value="1"/>
</dbReference>
<dbReference type="EMBL" id="BSOH01000001">
    <property type="protein sequence ID" value="GLR15573.1"/>
    <property type="molecule type" value="Genomic_DNA"/>
</dbReference>
<reference evidence="3" key="1">
    <citation type="journal article" date="2014" name="Int. J. Syst. Evol. Microbiol.">
        <title>Complete genome sequence of Corynebacterium casei LMG S-19264T (=DSM 44701T), isolated from a smear-ripened cheese.</title>
        <authorList>
            <consortium name="US DOE Joint Genome Institute (JGI-PGF)"/>
            <person name="Walter F."/>
            <person name="Albersmeier A."/>
            <person name="Kalinowski J."/>
            <person name="Ruckert C."/>
        </authorList>
    </citation>
    <scope>NUCLEOTIDE SEQUENCE</scope>
    <source>
        <strain evidence="3">NBRC 108769</strain>
    </source>
</reference>
<name>A0AA37SMV5_9BACT</name>
<proteinExistence type="inferred from homology"/>
<organism evidence="3 4">
    <name type="scientific">Portibacter lacus</name>
    <dbReference type="NCBI Taxonomy" id="1099794"/>
    <lineage>
        <taxon>Bacteria</taxon>
        <taxon>Pseudomonadati</taxon>
        <taxon>Bacteroidota</taxon>
        <taxon>Saprospiria</taxon>
        <taxon>Saprospirales</taxon>
        <taxon>Haliscomenobacteraceae</taxon>
        <taxon>Portibacter</taxon>
    </lineage>
</organism>
<dbReference type="Pfam" id="PF08327">
    <property type="entry name" value="AHSA1"/>
    <property type="match status" value="1"/>
</dbReference>